<feature type="signal peptide" evidence="2">
    <location>
        <begin position="1"/>
        <end position="21"/>
    </location>
</feature>
<dbReference type="GO" id="GO:0016787">
    <property type="term" value="F:hydrolase activity"/>
    <property type="evidence" value="ECO:0007669"/>
    <property type="project" value="UniProtKB-KW"/>
</dbReference>
<evidence type="ECO:0000256" key="1">
    <source>
        <dbReference type="ARBA" id="ARBA00022729"/>
    </source>
</evidence>
<sequence>MANVKRIFLLLCLAFSVYANAQDAYQFTKGLVVEDCHQYGREALYTDQLAYQLYSGSLEKPVAGQEFAIGDSGKAIVWNEIVVDSANKFRGRALANGYLYLTYASDREQTALLNVAGHSMLYFNGQPRTGDIYSDGWLYLPVQLKKGINELYIRGSRFSAWGGITAKLSPTTRPVSINKEDPTLPHIVLGSQREPLWGAVVVINASAQPLKNLHFRTKLEGKELLTSVPAIPPMTTRKVGFQLDPAGVKQKGDYACAVSLLQKGKVLDAQEVKLSAVEANEHYSSTFISNIDGSIQYYGVAPQAQPAANNASALFLSVHGAGVEAIGQARAYQPKSWGTLVAPTNRRPRGFNWEDWGRLDALEVFEIAKEKFKPDPKQIYLTGHSMGGHGTWYLGATYPGKWAAIAPCAGYPTLSAYGSADGKIPEAGRSGVETLLLQASNPSNVLELAENYGAGGVYIHHGDSDKVVSVDYARQMRALLASFHKDFSYYEYPGGSHWFGNESVDWKPLFDYFKWHTIPEDSAVHRVNFSTANPAISSTYHWVSVLQQQQPLQYSRVQLDRNKKLKTITGKTENIAALSFAFTDFAKGDKVAIALDGQEPFYHQVQSPGEVLYLQKNSQWQPGQKPSLTQKGTSRNGTFKEPFNHRMVFIYGTDGNRAENEWSYNKARYDAEVWYYRGNGAVDIVADKDFKPAAYKDRGVILYGNASSNSAWKKLLAKCPIQAQRGKIKVGAKEYKGDDFGAYFMWPRADSEVASVAVVTGTGLKGMHAADANQYFAGGSGFPDYMVFSLSMLKDGDRGVKTAGFYGNDWSIEKGQSVTQP</sequence>
<dbReference type="PANTHER" id="PTHR43037">
    <property type="entry name" value="UNNAMED PRODUCT-RELATED"/>
    <property type="match status" value="1"/>
</dbReference>
<dbReference type="InterPro" id="IPR050955">
    <property type="entry name" value="Plant_Biomass_Hydrol_Est"/>
</dbReference>
<proteinExistence type="predicted"/>
<keyword evidence="4" id="KW-1185">Reference proteome</keyword>
<name>A0ABP8LPT6_9BACT</name>
<gene>
    <name evidence="3" type="ORF">GCM10023188_21020</name>
</gene>
<dbReference type="InterPro" id="IPR000801">
    <property type="entry name" value="Esterase-like"/>
</dbReference>
<dbReference type="Gene3D" id="3.40.50.1820">
    <property type="entry name" value="alpha/beta hydrolase"/>
    <property type="match status" value="1"/>
</dbReference>
<dbReference type="RefSeq" id="WP_345158871.1">
    <property type="nucleotide sequence ID" value="NZ_BAABHC010000011.1"/>
</dbReference>
<evidence type="ECO:0000313" key="3">
    <source>
        <dbReference type="EMBL" id="GAA4432451.1"/>
    </source>
</evidence>
<keyword evidence="1 2" id="KW-0732">Signal</keyword>
<comment type="caution">
    <text evidence="3">The sequence shown here is derived from an EMBL/GenBank/DDBJ whole genome shotgun (WGS) entry which is preliminary data.</text>
</comment>
<keyword evidence="3" id="KW-0378">Hydrolase</keyword>
<organism evidence="3 4">
    <name type="scientific">Pontibacter saemangeumensis</name>
    <dbReference type="NCBI Taxonomy" id="1084525"/>
    <lineage>
        <taxon>Bacteria</taxon>
        <taxon>Pseudomonadati</taxon>
        <taxon>Bacteroidota</taxon>
        <taxon>Cytophagia</taxon>
        <taxon>Cytophagales</taxon>
        <taxon>Hymenobacteraceae</taxon>
        <taxon>Pontibacter</taxon>
    </lineage>
</organism>
<dbReference type="Proteomes" id="UP001500552">
    <property type="component" value="Unassembled WGS sequence"/>
</dbReference>
<dbReference type="SUPFAM" id="SSF53474">
    <property type="entry name" value="alpha/beta-Hydrolases"/>
    <property type="match status" value="2"/>
</dbReference>
<accession>A0ABP8LPT6</accession>
<evidence type="ECO:0000313" key="4">
    <source>
        <dbReference type="Proteomes" id="UP001500552"/>
    </source>
</evidence>
<dbReference type="InterPro" id="IPR029058">
    <property type="entry name" value="AB_hydrolase_fold"/>
</dbReference>
<feature type="chain" id="PRO_5045747340" evidence="2">
    <location>
        <begin position="22"/>
        <end position="821"/>
    </location>
</feature>
<dbReference type="PANTHER" id="PTHR43037:SF4">
    <property type="entry name" value="PEPTIDASE S9 PROLYL OLIGOPEPTIDASE CATALYTIC DOMAIN-CONTAINING PROTEIN"/>
    <property type="match status" value="1"/>
</dbReference>
<dbReference type="Pfam" id="PF00756">
    <property type="entry name" value="Esterase"/>
    <property type="match status" value="1"/>
</dbReference>
<reference evidence="4" key="1">
    <citation type="journal article" date="2019" name="Int. J. Syst. Evol. Microbiol.">
        <title>The Global Catalogue of Microorganisms (GCM) 10K type strain sequencing project: providing services to taxonomists for standard genome sequencing and annotation.</title>
        <authorList>
            <consortium name="The Broad Institute Genomics Platform"/>
            <consortium name="The Broad Institute Genome Sequencing Center for Infectious Disease"/>
            <person name="Wu L."/>
            <person name="Ma J."/>
        </authorList>
    </citation>
    <scope>NUCLEOTIDE SEQUENCE [LARGE SCALE GENOMIC DNA]</scope>
    <source>
        <strain evidence="4">JCM 17926</strain>
    </source>
</reference>
<evidence type="ECO:0000256" key="2">
    <source>
        <dbReference type="SAM" id="SignalP"/>
    </source>
</evidence>
<protein>
    <submittedName>
        <fullName evidence="3">Alpha/beta hydrolase</fullName>
    </submittedName>
</protein>
<dbReference type="EMBL" id="BAABHC010000011">
    <property type="protein sequence ID" value="GAA4432451.1"/>
    <property type="molecule type" value="Genomic_DNA"/>
</dbReference>